<accession>A0A1B0ZSK5</accession>
<dbReference type="InterPro" id="IPR003754">
    <property type="entry name" value="4pyrrol_synth_uPrphyn_synth"/>
</dbReference>
<dbReference type="InterPro" id="IPR036108">
    <property type="entry name" value="4pyrrol_syn_uPrphyn_synt_sf"/>
</dbReference>
<feature type="domain" description="Tetrapyrrole biosynthesis uroporphyrinogen III synthase" evidence="1">
    <location>
        <begin position="33"/>
        <end position="231"/>
    </location>
</feature>
<dbReference type="PATRIC" id="fig|60890.4.peg.2216"/>
<organism evidence="2 4">
    <name type="scientific">Phaeobacter gallaeciensis</name>
    <dbReference type="NCBI Taxonomy" id="60890"/>
    <lineage>
        <taxon>Bacteria</taxon>
        <taxon>Pseudomonadati</taxon>
        <taxon>Pseudomonadota</taxon>
        <taxon>Alphaproteobacteria</taxon>
        <taxon>Rhodobacterales</taxon>
        <taxon>Roseobacteraceae</taxon>
        <taxon>Phaeobacter</taxon>
    </lineage>
</organism>
<dbReference type="RefSeq" id="WP_237028358.1">
    <property type="nucleotide sequence ID" value="NZ_CP015124.1"/>
</dbReference>
<sequence>MTDPKTGPAVGLLMTRPLPSARRFVEDLPAKTRAGLTVIYAPLMRVQPLSGALEATDTQGVRGLIFTSANAVATATGQVSTDLPAYCVGQRTTAEAIGAGWSAQCLGQTADELVSRLVDMRPPAPLLHLHGRHTRGDVAQRLTDAGLSCREKVIYDQELLPLNEDALRAITSQQSLIVPVFSPRTARHFAQICPDASNLHLIALSEAVAKPLKVLNCRDLQVCNTPDADAMSTLVRDAADALARVEGPAHGK</sequence>
<evidence type="ECO:0000313" key="4">
    <source>
        <dbReference type="Proteomes" id="UP000092565"/>
    </source>
</evidence>
<reference evidence="2 4" key="1">
    <citation type="submission" date="2016-04" db="EMBL/GenBank/DDBJ databases">
        <authorList>
            <person name="Evans L.H."/>
            <person name="Alamgir A."/>
            <person name="Owens N."/>
            <person name="Weber N.D."/>
            <person name="Virtaneva K."/>
            <person name="Barbian K."/>
            <person name="Babar A."/>
            <person name="Rosenke K."/>
        </authorList>
    </citation>
    <scope>NUCLEOTIDE SEQUENCE [LARGE SCALE GENOMIC DNA]</scope>
    <source>
        <strain evidence="2 4">JL2886</strain>
    </source>
</reference>
<evidence type="ECO:0000313" key="5">
    <source>
        <dbReference type="Proteomes" id="UP001218364"/>
    </source>
</evidence>
<dbReference type="CDD" id="cd06578">
    <property type="entry name" value="HemD"/>
    <property type="match status" value="1"/>
</dbReference>
<evidence type="ECO:0000313" key="2">
    <source>
        <dbReference type="EMBL" id="ANP37177.1"/>
    </source>
</evidence>
<protein>
    <submittedName>
        <fullName evidence="2">Uroporphyrinogen-III synthase</fullName>
    </submittedName>
</protein>
<dbReference type="EMBL" id="CP015124">
    <property type="protein sequence ID" value="ANP37177.1"/>
    <property type="molecule type" value="Genomic_DNA"/>
</dbReference>
<reference evidence="3 5" key="2">
    <citation type="submission" date="2023-02" db="EMBL/GenBank/DDBJ databases">
        <title>Population genomics of bacteria associated with diatom.</title>
        <authorList>
            <person name="Xie J."/>
            <person name="Wang H."/>
        </authorList>
    </citation>
    <scope>NUCLEOTIDE SEQUENCE [LARGE SCALE GENOMIC DNA]</scope>
    <source>
        <strain evidence="3 5">PT47_8</strain>
    </source>
</reference>
<dbReference type="SUPFAM" id="SSF69618">
    <property type="entry name" value="HemD-like"/>
    <property type="match status" value="1"/>
</dbReference>
<dbReference type="Proteomes" id="UP000092565">
    <property type="component" value="Chromosome"/>
</dbReference>
<dbReference type="AlphaFoldDB" id="A0A1B0ZSK5"/>
<dbReference type="GO" id="GO:0033014">
    <property type="term" value="P:tetrapyrrole biosynthetic process"/>
    <property type="evidence" value="ECO:0007669"/>
    <property type="project" value="InterPro"/>
</dbReference>
<name>A0A1B0ZSK5_9RHOB</name>
<dbReference type="GO" id="GO:0004852">
    <property type="term" value="F:uroporphyrinogen-III synthase activity"/>
    <property type="evidence" value="ECO:0007669"/>
    <property type="project" value="InterPro"/>
</dbReference>
<evidence type="ECO:0000313" key="3">
    <source>
        <dbReference type="EMBL" id="MDE4166560.1"/>
    </source>
</evidence>
<evidence type="ECO:0000259" key="1">
    <source>
        <dbReference type="Pfam" id="PF02602"/>
    </source>
</evidence>
<dbReference type="Proteomes" id="UP001218364">
    <property type="component" value="Unassembled WGS sequence"/>
</dbReference>
<dbReference type="Pfam" id="PF02602">
    <property type="entry name" value="HEM4"/>
    <property type="match status" value="1"/>
</dbReference>
<gene>
    <name evidence="2" type="primary">hemD,UROS</name>
    <name evidence="2" type="ORF">JL2886_02287</name>
    <name evidence="3" type="ORF">PXK24_12740</name>
</gene>
<keyword evidence="4" id="KW-1185">Reference proteome</keyword>
<proteinExistence type="predicted"/>
<dbReference type="EMBL" id="JARCJK010000006">
    <property type="protein sequence ID" value="MDE4166560.1"/>
    <property type="molecule type" value="Genomic_DNA"/>
</dbReference>
<dbReference type="Gene3D" id="3.40.50.10090">
    <property type="match status" value="2"/>
</dbReference>